<name>A0A183MPD1_9TREM</name>
<accession>A0A183MPD1</accession>
<protein>
    <submittedName>
        <fullName evidence="1">Uncharacterized protein</fullName>
    </submittedName>
</protein>
<organism evidence="1 2">
    <name type="scientific">Schistosoma margrebowiei</name>
    <dbReference type="NCBI Taxonomy" id="48269"/>
    <lineage>
        <taxon>Eukaryota</taxon>
        <taxon>Metazoa</taxon>
        <taxon>Spiralia</taxon>
        <taxon>Lophotrochozoa</taxon>
        <taxon>Platyhelminthes</taxon>
        <taxon>Trematoda</taxon>
        <taxon>Digenea</taxon>
        <taxon>Strigeidida</taxon>
        <taxon>Schistosomatoidea</taxon>
        <taxon>Schistosomatidae</taxon>
        <taxon>Schistosoma</taxon>
    </lineage>
</organism>
<dbReference type="EMBL" id="UZAI01017494">
    <property type="protein sequence ID" value="VDP25692.1"/>
    <property type="molecule type" value="Genomic_DNA"/>
</dbReference>
<dbReference type="Gene3D" id="3.60.10.10">
    <property type="entry name" value="Endonuclease/exonuclease/phosphatase"/>
    <property type="match status" value="1"/>
</dbReference>
<dbReference type="SUPFAM" id="SSF56219">
    <property type="entry name" value="DNase I-like"/>
    <property type="match status" value="1"/>
</dbReference>
<dbReference type="InterPro" id="IPR036691">
    <property type="entry name" value="Endo/exonu/phosph_ase_sf"/>
</dbReference>
<sequence>MLGISETHWMQTEQQRIASGDPPLCSGHVEENAQHIQGVALMLYKQAQKTLIGWESHEPMIIKASFKAKNESISMNVIQCYAPNHDYNEDVKGQFYDMLQSIVEKCPTKDLTILIGDLNAKIGMDNSGYEEIMGRHELGETYVPSINWL</sequence>
<proteinExistence type="predicted"/>
<dbReference type="AlphaFoldDB" id="A0A183MPD1"/>
<reference evidence="1 2" key="1">
    <citation type="submission" date="2018-11" db="EMBL/GenBank/DDBJ databases">
        <authorList>
            <consortium name="Pathogen Informatics"/>
        </authorList>
    </citation>
    <scope>NUCLEOTIDE SEQUENCE [LARGE SCALE GENOMIC DNA]</scope>
    <source>
        <strain evidence="1 2">Zambia</strain>
    </source>
</reference>
<keyword evidence="2" id="KW-1185">Reference proteome</keyword>
<evidence type="ECO:0000313" key="2">
    <source>
        <dbReference type="Proteomes" id="UP000277204"/>
    </source>
</evidence>
<gene>
    <name evidence="1" type="ORF">SMRZ_LOCUS17906</name>
</gene>
<dbReference type="Proteomes" id="UP000277204">
    <property type="component" value="Unassembled WGS sequence"/>
</dbReference>
<evidence type="ECO:0000313" key="1">
    <source>
        <dbReference type="EMBL" id="VDP25692.1"/>
    </source>
</evidence>